<reference evidence="1 2" key="1">
    <citation type="submission" date="2019-07" db="EMBL/GenBank/DDBJ databases">
        <title>Whole genome shotgun sequence of Chitinophaga cymbidii NBRC 109752.</title>
        <authorList>
            <person name="Hosoyama A."/>
            <person name="Uohara A."/>
            <person name="Ohji S."/>
            <person name="Ichikawa N."/>
        </authorList>
    </citation>
    <scope>NUCLEOTIDE SEQUENCE [LARGE SCALE GENOMIC DNA]</scope>
    <source>
        <strain evidence="1 2">NBRC 109752</strain>
    </source>
</reference>
<dbReference type="EMBL" id="BKAU01000001">
    <property type="protein sequence ID" value="GEP95453.1"/>
    <property type="molecule type" value="Genomic_DNA"/>
</dbReference>
<name>A0A512RIC5_9BACT</name>
<dbReference type="Proteomes" id="UP000321436">
    <property type="component" value="Unassembled WGS sequence"/>
</dbReference>
<organism evidence="1 2">
    <name type="scientific">Chitinophaga cymbidii</name>
    <dbReference type="NCBI Taxonomy" id="1096750"/>
    <lineage>
        <taxon>Bacteria</taxon>
        <taxon>Pseudomonadati</taxon>
        <taxon>Bacteroidota</taxon>
        <taxon>Chitinophagia</taxon>
        <taxon>Chitinophagales</taxon>
        <taxon>Chitinophagaceae</taxon>
        <taxon>Chitinophaga</taxon>
    </lineage>
</organism>
<gene>
    <name evidence="1" type="ORF">CCY01nite_17130</name>
</gene>
<evidence type="ECO:0000313" key="2">
    <source>
        <dbReference type="Proteomes" id="UP000321436"/>
    </source>
</evidence>
<keyword evidence="2" id="KW-1185">Reference proteome</keyword>
<accession>A0A512RIC5</accession>
<proteinExistence type="predicted"/>
<protein>
    <submittedName>
        <fullName evidence="1">Uncharacterized protein</fullName>
    </submittedName>
</protein>
<sequence>MTDKDIQALINLARKLREEPRTKEEAIRSLQRAGILDENGKLHPEYKELEQVPALNPRN</sequence>
<dbReference type="AlphaFoldDB" id="A0A512RIC5"/>
<comment type="caution">
    <text evidence="1">The sequence shown here is derived from an EMBL/GenBank/DDBJ whole genome shotgun (WGS) entry which is preliminary data.</text>
</comment>
<evidence type="ECO:0000313" key="1">
    <source>
        <dbReference type="EMBL" id="GEP95453.1"/>
    </source>
</evidence>